<sequence length="314" mass="35073">MVKVPASTGRMPKKIMNSYGGFTADQWKSFTVLFSIYALWNILPKSDLELWWDFLMACSFLSSPVLTEAKAMLAHSHLLKFCKCFEEIYGKDKNCYAAIFDGLDEVSVTPHFDRYACCRFHGDLLGFTNSRGDRSALILARWSSLGGSIDTSGSDLRPGVVDFFIKQNIKVNGQYVLCVVALGHLWKCVAGASFEPEGDASFIPVQRVHGKFIPAYDIVAEENVLVWRFPESEEWCINFRREEAARKKSIVKQSKAQKKKSTTTTSPLKSQDASKKASKSDSGAEAAEVEGNECEEYVTLATLKHMLSIQESTL</sequence>
<feature type="compositionally biased region" description="Basic residues" evidence="1">
    <location>
        <begin position="250"/>
        <end position="261"/>
    </location>
</feature>
<dbReference type="PANTHER" id="PTHR46579">
    <property type="entry name" value="F5/8 TYPE C DOMAIN-CONTAINING PROTEIN-RELATED"/>
    <property type="match status" value="1"/>
</dbReference>
<reference evidence="2" key="1">
    <citation type="journal article" date="2023" name="G3 (Bethesda)">
        <title>Whole genome assembly and annotation of the endangered Caribbean coral Acropora cervicornis.</title>
        <authorList>
            <person name="Selwyn J.D."/>
            <person name="Vollmer S.V."/>
        </authorList>
    </citation>
    <scope>NUCLEOTIDE SEQUENCE</scope>
    <source>
        <strain evidence="2">K2</strain>
    </source>
</reference>
<feature type="compositionally biased region" description="Low complexity" evidence="1">
    <location>
        <begin position="262"/>
        <end position="271"/>
    </location>
</feature>
<accession>A0AAD9UW55</accession>
<feature type="region of interest" description="Disordered" evidence="1">
    <location>
        <begin position="250"/>
        <end position="291"/>
    </location>
</feature>
<dbReference type="EMBL" id="JARQWQ010000089">
    <property type="protein sequence ID" value="KAK2552183.1"/>
    <property type="molecule type" value="Genomic_DNA"/>
</dbReference>
<reference evidence="2" key="2">
    <citation type="journal article" date="2023" name="Science">
        <title>Genomic signatures of disease resistance in endangered staghorn corals.</title>
        <authorList>
            <person name="Vollmer S.V."/>
            <person name="Selwyn J.D."/>
            <person name="Despard B.A."/>
            <person name="Roesel C.L."/>
        </authorList>
    </citation>
    <scope>NUCLEOTIDE SEQUENCE</scope>
    <source>
        <strain evidence="2">K2</strain>
    </source>
</reference>
<keyword evidence="3" id="KW-1185">Reference proteome</keyword>
<evidence type="ECO:0000313" key="3">
    <source>
        <dbReference type="Proteomes" id="UP001249851"/>
    </source>
</evidence>
<dbReference type="AlphaFoldDB" id="A0AAD9UW55"/>
<evidence type="ECO:0000256" key="1">
    <source>
        <dbReference type="SAM" id="MobiDB-lite"/>
    </source>
</evidence>
<organism evidence="2 3">
    <name type="scientific">Acropora cervicornis</name>
    <name type="common">Staghorn coral</name>
    <dbReference type="NCBI Taxonomy" id="6130"/>
    <lineage>
        <taxon>Eukaryota</taxon>
        <taxon>Metazoa</taxon>
        <taxon>Cnidaria</taxon>
        <taxon>Anthozoa</taxon>
        <taxon>Hexacorallia</taxon>
        <taxon>Scleractinia</taxon>
        <taxon>Astrocoeniina</taxon>
        <taxon>Acroporidae</taxon>
        <taxon>Acropora</taxon>
    </lineage>
</organism>
<dbReference type="Proteomes" id="UP001249851">
    <property type="component" value="Unassembled WGS sequence"/>
</dbReference>
<evidence type="ECO:0000313" key="2">
    <source>
        <dbReference type="EMBL" id="KAK2552183.1"/>
    </source>
</evidence>
<protein>
    <submittedName>
        <fullName evidence="2">Uncharacterized protein</fullName>
    </submittedName>
</protein>
<dbReference type="PANTHER" id="PTHR46579:SF2">
    <property type="entry name" value="C2H2-TYPE DOMAIN-CONTAINING PROTEIN"/>
    <property type="match status" value="1"/>
</dbReference>
<name>A0AAD9UW55_ACRCE</name>
<proteinExistence type="predicted"/>
<comment type="caution">
    <text evidence="2">The sequence shown here is derived from an EMBL/GenBank/DDBJ whole genome shotgun (WGS) entry which is preliminary data.</text>
</comment>
<gene>
    <name evidence="2" type="ORF">P5673_026696</name>
</gene>